<keyword evidence="2" id="KW-1185">Reference proteome</keyword>
<proteinExistence type="predicted"/>
<accession>A0AAD8GTG8</accession>
<evidence type="ECO:0000313" key="2">
    <source>
        <dbReference type="Proteomes" id="UP001237642"/>
    </source>
</evidence>
<dbReference type="AlphaFoldDB" id="A0AAD8GTG8"/>
<dbReference type="EMBL" id="JAUIZM010000011">
    <property type="protein sequence ID" value="KAK1354218.1"/>
    <property type="molecule type" value="Genomic_DNA"/>
</dbReference>
<dbReference type="SUPFAM" id="SSF50993">
    <property type="entry name" value="Peptidase/esterase 'gauge' domain"/>
    <property type="match status" value="1"/>
</dbReference>
<reference evidence="1" key="1">
    <citation type="submission" date="2023-02" db="EMBL/GenBank/DDBJ databases">
        <title>Genome of toxic invasive species Heracleum sosnowskyi carries increased number of genes despite the absence of recent whole-genome duplications.</title>
        <authorList>
            <person name="Schelkunov M."/>
            <person name="Shtratnikova V."/>
            <person name="Makarenko M."/>
            <person name="Klepikova A."/>
            <person name="Omelchenko D."/>
            <person name="Novikova G."/>
            <person name="Obukhova E."/>
            <person name="Bogdanov V."/>
            <person name="Penin A."/>
            <person name="Logacheva M."/>
        </authorList>
    </citation>
    <scope>NUCLEOTIDE SEQUENCE</scope>
    <source>
        <strain evidence="1">Hsosn_3</strain>
        <tissue evidence="1">Leaf</tissue>
    </source>
</reference>
<evidence type="ECO:0000313" key="1">
    <source>
        <dbReference type="EMBL" id="KAK1354218.1"/>
    </source>
</evidence>
<comment type="caution">
    <text evidence="1">The sequence shown here is derived from an EMBL/GenBank/DDBJ whole genome shotgun (WGS) entry which is preliminary data.</text>
</comment>
<name>A0AAD8GTG8_9APIA</name>
<protein>
    <submittedName>
        <fullName evidence="1">Uncharacterized protein</fullName>
    </submittedName>
</protein>
<dbReference type="Gene3D" id="2.130.10.120">
    <property type="entry name" value="Prolyl oligopeptidase, N-terminal domain"/>
    <property type="match status" value="1"/>
</dbReference>
<reference evidence="1" key="2">
    <citation type="submission" date="2023-05" db="EMBL/GenBank/DDBJ databases">
        <authorList>
            <person name="Schelkunov M.I."/>
        </authorList>
    </citation>
    <scope>NUCLEOTIDE SEQUENCE</scope>
    <source>
        <strain evidence="1">Hsosn_3</strain>
        <tissue evidence="1">Leaf</tissue>
    </source>
</reference>
<dbReference type="Proteomes" id="UP001237642">
    <property type="component" value="Unassembled WGS sequence"/>
</dbReference>
<sequence length="195" mass="21859">MRIEHCSQLQHINIHCKEKDLESGDTFTWSIQAKWKNHRAGKLIRGSAGNEPQPQGYVHVGTLQVSPNHNYLAYTLDITGAERFMLQVKNLNTGKFSYQFISFISGLSHRCKQLLKCCRPRLKLARTGTLHIANSFYLELFSLIELTAKNLAISKEASGNMTAAGSKLPFKLSYVTPDFPIFSSAAAQEGTELLR</sequence>
<gene>
    <name evidence="1" type="ORF">POM88_047474</name>
</gene>
<organism evidence="1 2">
    <name type="scientific">Heracleum sosnowskyi</name>
    <dbReference type="NCBI Taxonomy" id="360622"/>
    <lineage>
        <taxon>Eukaryota</taxon>
        <taxon>Viridiplantae</taxon>
        <taxon>Streptophyta</taxon>
        <taxon>Embryophyta</taxon>
        <taxon>Tracheophyta</taxon>
        <taxon>Spermatophyta</taxon>
        <taxon>Magnoliopsida</taxon>
        <taxon>eudicotyledons</taxon>
        <taxon>Gunneridae</taxon>
        <taxon>Pentapetalae</taxon>
        <taxon>asterids</taxon>
        <taxon>campanulids</taxon>
        <taxon>Apiales</taxon>
        <taxon>Apiaceae</taxon>
        <taxon>Apioideae</taxon>
        <taxon>apioid superclade</taxon>
        <taxon>Tordylieae</taxon>
        <taxon>Tordyliinae</taxon>
        <taxon>Heracleum</taxon>
    </lineage>
</organism>